<protein>
    <submittedName>
        <fullName evidence="9">ABC transporter permease YtrF</fullName>
    </submittedName>
</protein>
<dbReference type="PANTHER" id="PTHR30572:SF4">
    <property type="entry name" value="ABC TRANSPORTER PERMEASE YTRF"/>
    <property type="match status" value="1"/>
</dbReference>
<dbReference type="KEGG" id="lxl:KDY119_03360"/>
<keyword evidence="10" id="KW-1185">Reference proteome</keyword>
<dbReference type="PANTHER" id="PTHR30572">
    <property type="entry name" value="MEMBRANE COMPONENT OF TRANSPORTER-RELATED"/>
    <property type="match status" value="1"/>
</dbReference>
<keyword evidence="5 7" id="KW-0472">Membrane</keyword>
<feature type="domain" description="ABC3 transporter permease C-terminal" evidence="8">
    <location>
        <begin position="283"/>
        <end position="395"/>
    </location>
</feature>
<evidence type="ECO:0000313" key="10">
    <source>
        <dbReference type="Proteomes" id="UP000326702"/>
    </source>
</evidence>
<dbReference type="InterPro" id="IPR050250">
    <property type="entry name" value="Macrolide_Exporter_MacB"/>
</dbReference>
<keyword evidence="4 7" id="KW-1133">Transmembrane helix</keyword>
<proteinExistence type="inferred from homology"/>
<dbReference type="GO" id="GO:0022857">
    <property type="term" value="F:transmembrane transporter activity"/>
    <property type="evidence" value="ECO:0007669"/>
    <property type="project" value="TreeGrafter"/>
</dbReference>
<dbReference type="GO" id="GO:0005886">
    <property type="term" value="C:plasma membrane"/>
    <property type="evidence" value="ECO:0007669"/>
    <property type="project" value="UniProtKB-SubCell"/>
</dbReference>
<gene>
    <name evidence="9" type="ORF">KDY119_03360</name>
</gene>
<keyword evidence="2" id="KW-1003">Cell membrane</keyword>
<name>A0A5P9QED3_9MICO</name>
<reference evidence="9 10" key="1">
    <citation type="submission" date="2019-10" db="EMBL/GenBank/DDBJ databases">
        <title>Genome sequence of Luteimicrobium xylanilyticum HY-24.</title>
        <authorList>
            <person name="Kim D.Y."/>
            <person name="Park H.-Y."/>
        </authorList>
    </citation>
    <scope>NUCLEOTIDE SEQUENCE [LARGE SCALE GENOMIC DNA]</scope>
    <source>
        <strain evidence="9 10">HY-24</strain>
    </source>
</reference>
<evidence type="ECO:0000256" key="2">
    <source>
        <dbReference type="ARBA" id="ARBA00022475"/>
    </source>
</evidence>
<evidence type="ECO:0000256" key="6">
    <source>
        <dbReference type="ARBA" id="ARBA00038076"/>
    </source>
</evidence>
<dbReference type="Proteomes" id="UP000326702">
    <property type="component" value="Chromosome"/>
</dbReference>
<accession>A0A5P9QED3</accession>
<evidence type="ECO:0000256" key="1">
    <source>
        <dbReference type="ARBA" id="ARBA00004651"/>
    </source>
</evidence>
<dbReference type="InterPro" id="IPR003838">
    <property type="entry name" value="ABC3_permease_C"/>
</dbReference>
<feature type="transmembrane region" description="Helical" evidence="7">
    <location>
        <begin position="359"/>
        <end position="382"/>
    </location>
</feature>
<evidence type="ECO:0000256" key="5">
    <source>
        <dbReference type="ARBA" id="ARBA00023136"/>
    </source>
</evidence>
<organism evidence="9 10">
    <name type="scientific">Luteimicrobium xylanilyticum</name>
    <dbReference type="NCBI Taxonomy" id="1133546"/>
    <lineage>
        <taxon>Bacteria</taxon>
        <taxon>Bacillati</taxon>
        <taxon>Actinomycetota</taxon>
        <taxon>Actinomycetes</taxon>
        <taxon>Micrococcales</taxon>
        <taxon>Luteimicrobium</taxon>
    </lineage>
</organism>
<comment type="similarity">
    <text evidence="6">Belongs to the ABC-4 integral membrane protein family.</text>
</comment>
<evidence type="ECO:0000256" key="3">
    <source>
        <dbReference type="ARBA" id="ARBA00022692"/>
    </source>
</evidence>
<feature type="transmembrane region" description="Helical" evidence="7">
    <location>
        <begin position="279"/>
        <end position="305"/>
    </location>
</feature>
<evidence type="ECO:0000256" key="7">
    <source>
        <dbReference type="SAM" id="Phobius"/>
    </source>
</evidence>
<dbReference type="RefSeq" id="WP_036947595.1">
    <property type="nucleotide sequence ID" value="NZ_BAABIH010000016.1"/>
</dbReference>
<feature type="transmembrane region" description="Helical" evidence="7">
    <location>
        <begin position="21"/>
        <end position="41"/>
    </location>
</feature>
<sequence>MNLRDVVADVLVEMSARRSRAVLMMVAVGLSVGALLCSFGISVTAAHQVDANLAADTVNVFTVSASSSAANAGSSGVPGPPESLFPGDAEVRVDSIAGVAASGRFLDVTGMIDSALSRPFDRRPRDIDSVTIAGIDPGYLGATNTTSTLADPRHLLSGSGHVVLLGTDLAKLLDVPVTHDPTDLTIAIGDTQFDVVGFVTGGSVDPSRTIFVPYTVALGWMRSDTRATMFVRTEPGAGAPVSRAAPLALRPDAPQSLRASVVVDASDARRGVATQLGRLAAGVGGLLLVLSILLIANSMVVAVMARTSEIGLRRAIGLSSGYVASLFLAEGGLAGLLGGLLGSAVSAVVLIGICMANGWTVVLPLVLLSAGPLLGVTTGVVSSMYPALRAARVDPATAVRAD</sequence>
<dbReference type="OrthoDB" id="9780560at2"/>
<evidence type="ECO:0000313" key="9">
    <source>
        <dbReference type="EMBL" id="QFU99824.1"/>
    </source>
</evidence>
<comment type="subcellular location">
    <subcellularLocation>
        <location evidence="1">Cell membrane</location>
        <topology evidence="1">Multi-pass membrane protein</topology>
    </subcellularLocation>
</comment>
<keyword evidence="3 7" id="KW-0812">Transmembrane</keyword>
<dbReference type="AlphaFoldDB" id="A0A5P9QED3"/>
<feature type="transmembrane region" description="Helical" evidence="7">
    <location>
        <begin position="326"/>
        <end position="353"/>
    </location>
</feature>
<evidence type="ECO:0000259" key="8">
    <source>
        <dbReference type="Pfam" id="PF02687"/>
    </source>
</evidence>
<dbReference type="Pfam" id="PF02687">
    <property type="entry name" value="FtsX"/>
    <property type="match status" value="1"/>
</dbReference>
<evidence type="ECO:0000256" key="4">
    <source>
        <dbReference type="ARBA" id="ARBA00022989"/>
    </source>
</evidence>
<dbReference type="EMBL" id="CP045529">
    <property type="protein sequence ID" value="QFU99824.1"/>
    <property type="molecule type" value="Genomic_DNA"/>
</dbReference>